<dbReference type="InterPro" id="IPR000983">
    <property type="entry name" value="Bac_GSPG_pilin"/>
</dbReference>
<organism evidence="3 4">
    <name type="scientific">Candidatus Roizmanbacteria bacterium CG07_land_8_20_14_0_80_34_15</name>
    <dbReference type="NCBI Taxonomy" id="1974849"/>
    <lineage>
        <taxon>Bacteria</taxon>
        <taxon>Candidatus Roizmaniibacteriota</taxon>
    </lineage>
</organism>
<evidence type="ECO:0000256" key="2">
    <source>
        <dbReference type="SAM" id="Phobius"/>
    </source>
</evidence>
<keyword evidence="2" id="KW-0472">Membrane</keyword>
<dbReference type="InterPro" id="IPR045584">
    <property type="entry name" value="Pilin-like"/>
</dbReference>
<accession>A0A2M6YTZ6</accession>
<keyword evidence="1" id="KW-0488">Methylation</keyword>
<evidence type="ECO:0000313" key="3">
    <source>
        <dbReference type="EMBL" id="PIU36902.1"/>
    </source>
</evidence>
<feature type="transmembrane region" description="Helical" evidence="2">
    <location>
        <begin position="6"/>
        <end position="31"/>
    </location>
</feature>
<keyword evidence="2" id="KW-1133">Transmembrane helix</keyword>
<dbReference type="Gene3D" id="3.30.700.10">
    <property type="entry name" value="Glycoprotein, Type 4 Pilin"/>
    <property type="match status" value="1"/>
</dbReference>
<keyword evidence="2" id="KW-0812">Transmembrane</keyword>
<dbReference type="Proteomes" id="UP000230184">
    <property type="component" value="Unassembled WGS sequence"/>
</dbReference>
<dbReference type="PANTHER" id="PTHR30093:SF47">
    <property type="entry name" value="TYPE IV PILUS NON-CORE MINOR PILIN PILE"/>
    <property type="match status" value="1"/>
</dbReference>
<reference evidence="4" key="1">
    <citation type="submission" date="2017-09" db="EMBL/GenBank/DDBJ databases">
        <title>Depth-based differentiation of microbial function through sediment-hosted aquifers and enrichment of novel symbionts in the deep terrestrial subsurface.</title>
        <authorList>
            <person name="Probst A.J."/>
            <person name="Ladd B."/>
            <person name="Jarett J.K."/>
            <person name="Geller-Mcgrath D.E."/>
            <person name="Sieber C.M.K."/>
            <person name="Emerson J.B."/>
            <person name="Anantharaman K."/>
            <person name="Thomas B.C."/>
            <person name="Malmstrom R."/>
            <person name="Stieglmeier M."/>
            <person name="Klingl A."/>
            <person name="Woyke T."/>
            <person name="Ryan C.M."/>
            <person name="Banfield J.F."/>
        </authorList>
    </citation>
    <scope>NUCLEOTIDE SEQUENCE [LARGE SCALE GENOMIC DNA]</scope>
</reference>
<dbReference type="SUPFAM" id="SSF54523">
    <property type="entry name" value="Pili subunits"/>
    <property type="match status" value="1"/>
</dbReference>
<protein>
    <recommendedName>
        <fullName evidence="5">Type II secretion system protein GspG C-terminal domain-containing protein</fullName>
    </recommendedName>
</protein>
<sequence>MKKSFTLIEILVVVTIIVLLTSATIVTYTAFLKQSRDAKRKADLEQIRAALEMYRSNNDAYYPGTMTGDCPNAVYNIYTTPVKYIEEMPSDPKSSAGYYYRCNISTSDYTLGTYLEGGSGSCLGTCKTGVQCNYCVGPYGQTYP</sequence>
<dbReference type="GO" id="GO:0015628">
    <property type="term" value="P:protein secretion by the type II secretion system"/>
    <property type="evidence" value="ECO:0007669"/>
    <property type="project" value="InterPro"/>
</dbReference>
<name>A0A2M6YTZ6_9BACT</name>
<evidence type="ECO:0008006" key="5">
    <source>
        <dbReference type="Google" id="ProtNLM"/>
    </source>
</evidence>
<dbReference type="EMBL" id="PEWY01000104">
    <property type="protein sequence ID" value="PIU36902.1"/>
    <property type="molecule type" value="Genomic_DNA"/>
</dbReference>
<gene>
    <name evidence="3" type="ORF">COT02_03620</name>
</gene>
<comment type="caution">
    <text evidence="3">The sequence shown here is derived from an EMBL/GenBank/DDBJ whole genome shotgun (WGS) entry which is preliminary data.</text>
</comment>
<dbReference type="AlphaFoldDB" id="A0A2M6YTZ6"/>
<dbReference type="GO" id="GO:0015627">
    <property type="term" value="C:type II protein secretion system complex"/>
    <property type="evidence" value="ECO:0007669"/>
    <property type="project" value="InterPro"/>
</dbReference>
<evidence type="ECO:0000313" key="4">
    <source>
        <dbReference type="Proteomes" id="UP000230184"/>
    </source>
</evidence>
<dbReference type="PANTHER" id="PTHR30093">
    <property type="entry name" value="GENERAL SECRETION PATHWAY PROTEIN G"/>
    <property type="match status" value="1"/>
</dbReference>
<dbReference type="PRINTS" id="PR00813">
    <property type="entry name" value="BCTERIALGSPG"/>
</dbReference>
<evidence type="ECO:0000256" key="1">
    <source>
        <dbReference type="ARBA" id="ARBA00022481"/>
    </source>
</evidence>
<proteinExistence type="predicted"/>